<feature type="transmembrane region" description="Helical" evidence="17">
    <location>
        <begin position="84"/>
        <end position="103"/>
    </location>
</feature>
<feature type="transmembrane region" description="Helical" evidence="17">
    <location>
        <begin position="46"/>
        <end position="72"/>
    </location>
</feature>
<keyword evidence="12 17" id="KW-0520">NAD</keyword>
<feature type="transmembrane region" description="Helical" evidence="17">
    <location>
        <begin position="408"/>
        <end position="427"/>
    </location>
</feature>
<comment type="function">
    <text evidence="1">Core subunit of the mitochondrial membrane respiratory chain NADH dehydrogenase (Complex I) that is believed to belong to the minimal assembly required for catalysis. Complex I functions in the transfer of electrons from NADH to the respiratory chain. The immediate electron acceptor for the enzyme is believed to be ubiquinone.</text>
</comment>
<comment type="function">
    <text evidence="17">Core subunit of the mitochondrial membrane respiratory chain NADH dehydrogenase (Complex I) which catalyzes electron transfer from NADH through the respiratory chain, using ubiquinone as an electron acceptor. Essential for the catalytic activity and assembly of complex I.</text>
</comment>
<evidence type="ECO:0000256" key="3">
    <source>
        <dbReference type="ARBA" id="ARBA00009025"/>
    </source>
</evidence>
<evidence type="ECO:0000256" key="6">
    <source>
        <dbReference type="ARBA" id="ARBA00022448"/>
    </source>
</evidence>
<dbReference type="GO" id="GO:0015990">
    <property type="term" value="P:electron transport coupled proton transport"/>
    <property type="evidence" value="ECO:0007669"/>
    <property type="project" value="TreeGrafter"/>
</dbReference>
<dbReference type="PRINTS" id="PR01437">
    <property type="entry name" value="NUOXDRDTASE4"/>
</dbReference>
<name>A0A343A6Q4_9COLE</name>
<keyword evidence="8 17" id="KW-0812">Transmembrane</keyword>
<evidence type="ECO:0000256" key="10">
    <source>
        <dbReference type="ARBA" id="ARBA00022982"/>
    </source>
</evidence>
<keyword evidence="6 17" id="KW-0813">Transport</keyword>
<feature type="transmembrane region" description="Helical" evidence="17">
    <location>
        <begin position="109"/>
        <end position="131"/>
    </location>
</feature>
<dbReference type="GO" id="GO:0042773">
    <property type="term" value="P:ATP synthesis coupled electron transport"/>
    <property type="evidence" value="ECO:0007669"/>
    <property type="project" value="InterPro"/>
</dbReference>
<sequence length="443" mass="50550">MMEMVFSVIFMIPLFLSGQYWLSVLALLLLGGLSLKFVSFDYLIKYISYGFGLDLLSFVMILLSVWICSLMLIASGKIYQSSNYIQFFQFSVLCLLISLFVSFCSLNFFLFYIFFEISLVPTLVLILGWGYQPERLRAGVYLFFYTMFASLPMLVVLFYYYKYYYSLMYMYFDQSMGSGFLLFFSMVFFVKMPLFTVHLWLPKAHVEAPVSGSMILAGVMLKLGGYGLMRVLSLFISTGVKISPFFVSISLVGSVIVSLVCLRQSDMKSLIAYSSVAHMGMIVCGLFTFTYWGFSGSLAMMLAHGLCSSGLFCLANINYERLMSRSLLVNKGMINVFPSLSLWWFLLCSSSMAAPPSFNLVSEIMLLTSVVSWSSISMILIFLMSFFSAVYTLFLYSYTQHGSYYSGLYSFYTGYVREFILLVLHWLPLNVMFLKSSSFCLWV</sequence>
<keyword evidence="13 17" id="KW-0830">Ubiquinone</keyword>
<feature type="transmembrane region" description="Helical" evidence="17">
    <location>
        <begin position="340"/>
        <end position="358"/>
    </location>
</feature>
<evidence type="ECO:0000256" key="7">
    <source>
        <dbReference type="ARBA" id="ARBA00022660"/>
    </source>
</evidence>
<feature type="transmembrane region" description="Helical" evidence="17">
    <location>
        <begin position="370"/>
        <end position="396"/>
    </location>
</feature>
<proteinExistence type="inferred from homology"/>
<dbReference type="GO" id="GO:0008137">
    <property type="term" value="F:NADH dehydrogenase (ubiquinone) activity"/>
    <property type="evidence" value="ECO:0007669"/>
    <property type="project" value="UniProtKB-UniRule"/>
</dbReference>
<evidence type="ECO:0000256" key="15">
    <source>
        <dbReference type="ARBA" id="ARBA00023136"/>
    </source>
</evidence>
<evidence type="ECO:0000256" key="9">
    <source>
        <dbReference type="ARBA" id="ARBA00022967"/>
    </source>
</evidence>
<dbReference type="GO" id="GO:0048039">
    <property type="term" value="F:ubiquinone binding"/>
    <property type="evidence" value="ECO:0007669"/>
    <property type="project" value="TreeGrafter"/>
</dbReference>
<dbReference type="PANTHER" id="PTHR43507">
    <property type="entry name" value="NADH-UBIQUINONE OXIDOREDUCTASE CHAIN 4"/>
    <property type="match status" value="1"/>
</dbReference>
<evidence type="ECO:0000313" key="20">
    <source>
        <dbReference type="EMBL" id="AOY40259.1"/>
    </source>
</evidence>
<dbReference type="InterPro" id="IPR000260">
    <property type="entry name" value="NADH4_N"/>
</dbReference>
<organism evidence="20">
    <name type="scientific">Bostrichoidea sp. KM-2015</name>
    <dbReference type="NCBI Taxonomy" id="1903809"/>
    <lineage>
        <taxon>Eukaryota</taxon>
        <taxon>Metazoa</taxon>
        <taxon>Ecdysozoa</taxon>
        <taxon>Arthropoda</taxon>
        <taxon>Hexapoda</taxon>
        <taxon>Insecta</taxon>
        <taxon>Pterygota</taxon>
        <taxon>Neoptera</taxon>
        <taxon>Endopterygota</taxon>
        <taxon>Coleoptera</taxon>
        <taxon>Polyphaga</taxon>
        <taxon>Bostrichiformia</taxon>
    </lineage>
</organism>
<evidence type="ECO:0000256" key="12">
    <source>
        <dbReference type="ARBA" id="ARBA00023027"/>
    </source>
</evidence>
<feature type="transmembrane region" description="Helical" evidence="17">
    <location>
        <begin position="242"/>
        <end position="263"/>
    </location>
</feature>
<keyword evidence="11 17" id="KW-1133">Transmembrane helix</keyword>
<feature type="transmembrane region" description="Helical" evidence="17">
    <location>
        <begin position="270"/>
        <end position="292"/>
    </location>
</feature>
<dbReference type="PANTHER" id="PTHR43507:SF20">
    <property type="entry name" value="NADH-UBIQUINONE OXIDOREDUCTASE CHAIN 4"/>
    <property type="match status" value="1"/>
</dbReference>
<keyword evidence="9" id="KW-1278">Translocase</keyword>
<keyword evidence="7 17" id="KW-0679">Respiratory chain</keyword>
<keyword evidence="15 17" id="KW-0472">Membrane</keyword>
<accession>A0A343A6Q4</accession>
<dbReference type="InterPro" id="IPR003918">
    <property type="entry name" value="NADH_UbQ_OxRdtase"/>
</dbReference>
<evidence type="ECO:0000256" key="17">
    <source>
        <dbReference type="RuleBase" id="RU003297"/>
    </source>
</evidence>
<evidence type="ECO:0000259" key="19">
    <source>
        <dbReference type="Pfam" id="PF01059"/>
    </source>
</evidence>
<dbReference type="AlphaFoldDB" id="A0A343A6Q4"/>
<evidence type="ECO:0000259" key="18">
    <source>
        <dbReference type="Pfam" id="PF00361"/>
    </source>
</evidence>
<feature type="transmembrane region" description="Helical" evidence="17">
    <location>
        <begin position="180"/>
        <end position="201"/>
    </location>
</feature>
<keyword evidence="14 17" id="KW-0496">Mitochondrion</keyword>
<evidence type="ECO:0000256" key="14">
    <source>
        <dbReference type="ARBA" id="ARBA00023128"/>
    </source>
</evidence>
<feature type="transmembrane region" description="Helical" evidence="17">
    <location>
        <begin position="298"/>
        <end position="319"/>
    </location>
</feature>
<evidence type="ECO:0000256" key="5">
    <source>
        <dbReference type="ARBA" id="ARBA00021006"/>
    </source>
</evidence>
<comment type="similarity">
    <text evidence="3 17">Belongs to the complex I subunit 4 family.</text>
</comment>
<dbReference type="EMBL" id="KX035220">
    <property type="protein sequence ID" value="AOY40259.1"/>
    <property type="molecule type" value="Genomic_DNA"/>
</dbReference>
<geneLocation type="mitochondrion" evidence="20"/>
<evidence type="ECO:0000256" key="1">
    <source>
        <dbReference type="ARBA" id="ARBA00003257"/>
    </source>
</evidence>
<comment type="catalytic activity">
    <reaction evidence="16 17">
        <text>a ubiquinone + NADH + 5 H(+)(in) = a ubiquinol + NAD(+) + 4 H(+)(out)</text>
        <dbReference type="Rhea" id="RHEA:29091"/>
        <dbReference type="Rhea" id="RHEA-COMP:9565"/>
        <dbReference type="Rhea" id="RHEA-COMP:9566"/>
        <dbReference type="ChEBI" id="CHEBI:15378"/>
        <dbReference type="ChEBI" id="CHEBI:16389"/>
        <dbReference type="ChEBI" id="CHEBI:17976"/>
        <dbReference type="ChEBI" id="CHEBI:57540"/>
        <dbReference type="ChEBI" id="CHEBI:57945"/>
        <dbReference type="EC" id="7.1.1.2"/>
    </reaction>
</comment>
<dbReference type="Pfam" id="PF01059">
    <property type="entry name" value="Oxidored_q5_N"/>
    <property type="match status" value="1"/>
</dbReference>
<keyword evidence="10 17" id="KW-0249">Electron transport</keyword>
<dbReference type="GO" id="GO:0031966">
    <property type="term" value="C:mitochondrial membrane"/>
    <property type="evidence" value="ECO:0007669"/>
    <property type="project" value="UniProtKB-SubCell"/>
</dbReference>
<feature type="domain" description="NADH:quinone oxidoreductase/Mrp antiporter transmembrane" evidence="18">
    <location>
        <begin position="106"/>
        <end position="387"/>
    </location>
</feature>
<dbReference type="InterPro" id="IPR001750">
    <property type="entry name" value="ND/Mrp_TM"/>
</dbReference>
<comment type="subcellular location">
    <subcellularLocation>
        <location evidence="2 17">Mitochondrion membrane</location>
        <topology evidence="2 17">Multi-pass membrane protein</topology>
    </subcellularLocation>
</comment>
<dbReference type="Pfam" id="PF00361">
    <property type="entry name" value="Proton_antipo_M"/>
    <property type="match status" value="1"/>
</dbReference>
<dbReference type="EC" id="7.1.1.2" evidence="4 17"/>
<gene>
    <name evidence="20" type="primary">nad4</name>
</gene>
<feature type="transmembrane region" description="Helical" evidence="17">
    <location>
        <begin position="213"/>
        <end position="236"/>
    </location>
</feature>
<reference evidence="20" key="1">
    <citation type="submission" date="2016-04" db="EMBL/GenBank/DDBJ databases">
        <title>Mitochondria of Scolytid beetles.</title>
        <authorList>
            <person name="Miller K."/>
            <person name="Linard B."/>
            <person name="Vogler A.P."/>
        </authorList>
    </citation>
    <scope>NUCLEOTIDE SEQUENCE</scope>
</reference>
<evidence type="ECO:0000256" key="16">
    <source>
        <dbReference type="ARBA" id="ARBA00049551"/>
    </source>
</evidence>
<evidence type="ECO:0000256" key="2">
    <source>
        <dbReference type="ARBA" id="ARBA00004225"/>
    </source>
</evidence>
<dbReference type="GO" id="GO:0003954">
    <property type="term" value="F:NADH dehydrogenase activity"/>
    <property type="evidence" value="ECO:0007669"/>
    <property type="project" value="TreeGrafter"/>
</dbReference>
<evidence type="ECO:0000256" key="8">
    <source>
        <dbReference type="ARBA" id="ARBA00022692"/>
    </source>
</evidence>
<feature type="transmembrane region" description="Helical" evidence="17">
    <location>
        <begin position="138"/>
        <end position="160"/>
    </location>
</feature>
<evidence type="ECO:0000256" key="4">
    <source>
        <dbReference type="ARBA" id="ARBA00012944"/>
    </source>
</evidence>
<feature type="domain" description="NADH:ubiquinone oxidoreductase chain 4 N-terminal" evidence="19">
    <location>
        <begin position="1"/>
        <end position="101"/>
    </location>
</feature>
<evidence type="ECO:0000256" key="11">
    <source>
        <dbReference type="ARBA" id="ARBA00022989"/>
    </source>
</evidence>
<protein>
    <recommendedName>
        <fullName evidence="5 17">NADH-ubiquinone oxidoreductase chain 4</fullName>
        <ecNumber evidence="4 17">7.1.1.2</ecNumber>
    </recommendedName>
</protein>
<evidence type="ECO:0000256" key="13">
    <source>
        <dbReference type="ARBA" id="ARBA00023075"/>
    </source>
</evidence>